<evidence type="ECO:0000313" key="1">
    <source>
        <dbReference type="EMBL" id="GLR55208.1"/>
    </source>
</evidence>
<proteinExistence type="predicted"/>
<organism evidence="1 2">
    <name type="scientific">Shinella yambaruensis</name>
    <dbReference type="NCBI Taxonomy" id="415996"/>
    <lineage>
        <taxon>Bacteria</taxon>
        <taxon>Pseudomonadati</taxon>
        <taxon>Pseudomonadota</taxon>
        <taxon>Alphaproteobacteria</taxon>
        <taxon>Hyphomicrobiales</taxon>
        <taxon>Rhizobiaceae</taxon>
        <taxon>Shinella</taxon>
    </lineage>
</organism>
<dbReference type="EMBL" id="BSOP01000071">
    <property type="protein sequence ID" value="GLR55208.1"/>
    <property type="molecule type" value="Genomic_DNA"/>
</dbReference>
<gene>
    <name evidence="1" type="ORF">GCM10007923_64300</name>
</gene>
<dbReference type="Proteomes" id="UP001156702">
    <property type="component" value="Unassembled WGS sequence"/>
</dbReference>
<comment type="caution">
    <text evidence="1">The sequence shown here is derived from an EMBL/GenBank/DDBJ whole genome shotgun (WGS) entry which is preliminary data.</text>
</comment>
<keyword evidence="2" id="KW-1185">Reference proteome</keyword>
<reference evidence="2" key="1">
    <citation type="journal article" date="2019" name="Int. J. Syst. Evol. Microbiol.">
        <title>The Global Catalogue of Microorganisms (GCM) 10K type strain sequencing project: providing services to taxonomists for standard genome sequencing and annotation.</title>
        <authorList>
            <consortium name="The Broad Institute Genomics Platform"/>
            <consortium name="The Broad Institute Genome Sequencing Center for Infectious Disease"/>
            <person name="Wu L."/>
            <person name="Ma J."/>
        </authorList>
    </citation>
    <scope>NUCLEOTIDE SEQUENCE [LARGE SCALE GENOMIC DNA]</scope>
    <source>
        <strain evidence="2">NBRC 102122</strain>
    </source>
</reference>
<protein>
    <submittedName>
        <fullName evidence="1">Uncharacterized protein</fullName>
    </submittedName>
</protein>
<evidence type="ECO:0000313" key="2">
    <source>
        <dbReference type="Proteomes" id="UP001156702"/>
    </source>
</evidence>
<sequence>MNSINALRWNILCSAVREGRVVKLDGHMTVVSATKDAIVTRTGLGGEVTFHRSGNIGPRFDAFTPEYFFANGERISGPPLCGGKP</sequence>
<accession>A0ABQ5ZR98</accession>
<name>A0ABQ5ZR98_9HYPH</name>